<keyword evidence="3" id="KW-0964">Secreted</keyword>
<dbReference type="HOGENOM" id="CLU_111635_0_0_1"/>
<reference evidence="6" key="2">
    <citation type="submission" date="2015-01" db="EMBL/GenBank/DDBJ databases">
        <title>Evolutionary Origins and Diversification of the Mycorrhizal Mutualists.</title>
        <authorList>
            <consortium name="DOE Joint Genome Institute"/>
            <consortium name="Mycorrhizal Genomics Consortium"/>
            <person name="Kohler A."/>
            <person name="Kuo A."/>
            <person name="Nagy L.G."/>
            <person name="Floudas D."/>
            <person name="Copeland A."/>
            <person name="Barry K.W."/>
            <person name="Cichocki N."/>
            <person name="Veneault-Fourrey C."/>
            <person name="LaButti K."/>
            <person name="Lindquist E.A."/>
            <person name="Lipzen A."/>
            <person name="Lundell T."/>
            <person name="Morin E."/>
            <person name="Murat C."/>
            <person name="Riley R."/>
            <person name="Ohm R."/>
            <person name="Sun H."/>
            <person name="Tunlid A."/>
            <person name="Henrissat B."/>
            <person name="Grigoriev I.V."/>
            <person name="Hibbett D.S."/>
            <person name="Martin F."/>
        </authorList>
    </citation>
    <scope>NUCLEOTIDE SEQUENCE [LARGE SCALE GENOMIC DNA]</scope>
    <source>
        <strain evidence="6">441</strain>
    </source>
</reference>
<dbReference type="AlphaFoldDB" id="A0A0C9Z000"/>
<accession>A0A0C9Z000</accession>
<feature type="chain" id="PRO_5002206932" description="Cerato-platanin" evidence="4">
    <location>
        <begin position="21"/>
        <end position="145"/>
    </location>
</feature>
<dbReference type="Proteomes" id="UP000054018">
    <property type="component" value="Unassembled WGS sequence"/>
</dbReference>
<evidence type="ECO:0000256" key="4">
    <source>
        <dbReference type="SAM" id="SignalP"/>
    </source>
</evidence>
<evidence type="ECO:0000256" key="3">
    <source>
        <dbReference type="ARBA" id="ARBA00022525"/>
    </source>
</evidence>
<dbReference type="CDD" id="cd22778">
    <property type="entry name" value="DPBB_CEPL-like"/>
    <property type="match status" value="1"/>
</dbReference>
<keyword evidence="6" id="KW-1185">Reference proteome</keyword>
<evidence type="ECO:0000313" key="6">
    <source>
        <dbReference type="Proteomes" id="UP000054018"/>
    </source>
</evidence>
<dbReference type="GO" id="GO:0005576">
    <property type="term" value="C:extracellular region"/>
    <property type="evidence" value="ECO:0007669"/>
    <property type="project" value="UniProtKB-SubCell"/>
</dbReference>
<evidence type="ECO:0008006" key="7">
    <source>
        <dbReference type="Google" id="ProtNLM"/>
    </source>
</evidence>
<evidence type="ECO:0000256" key="2">
    <source>
        <dbReference type="ARBA" id="ARBA00010421"/>
    </source>
</evidence>
<reference evidence="5 6" key="1">
    <citation type="submission" date="2014-04" db="EMBL/GenBank/DDBJ databases">
        <authorList>
            <consortium name="DOE Joint Genome Institute"/>
            <person name="Kuo A."/>
            <person name="Kohler A."/>
            <person name="Costa M.D."/>
            <person name="Nagy L.G."/>
            <person name="Floudas D."/>
            <person name="Copeland A."/>
            <person name="Barry K.W."/>
            <person name="Cichocki N."/>
            <person name="Veneault-Fourrey C."/>
            <person name="LaButti K."/>
            <person name="Lindquist E.A."/>
            <person name="Lipzen A."/>
            <person name="Lundell T."/>
            <person name="Morin E."/>
            <person name="Murat C."/>
            <person name="Sun H."/>
            <person name="Tunlid A."/>
            <person name="Henrissat B."/>
            <person name="Grigoriev I.V."/>
            <person name="Hibbett D.S."/>
            <person name="Martin F."/>
            <person name="Nordberg H.P."/>
            <person name="Cantor M.N."/>
            <person name="Hua S.X."/>
        </authorList>
    </citation>
    <scope>NUCLEOTIDE SEQUENCE [LARGE SCALE GENOMIC DNA]</scope>
    <source>
        <strain evidence="5 6">441</strain>
    </source>
</reference>
<comment type="similarity">
    <text evidence="2">Belongs to the cerato-platanin family.</text>
</comment>
<gene>
    <name evidence="5" type="ORF">PISMIDRAFT_683014</name>
</gene>
<organism evidence="5 6">
    <name type="scientific">Pisolithus microcarpus 441</name>
    <dbReference type="NCBI Taxonomy" id="765257"/>
    <lineage>
        <taxon>Eukaryota</taxon>
        <taxon>Fungi</taxon>
        <taxon>Dikarya</taxon>
        <taxon>Basidiomycota</taxon>
        <taxon>Agaricomycotina</taxon>
        <taxon>Agaricomycetes</taxon>
        <taxon>Agaricomycetidae</taxon>
        <taxon>Boletales</taxon>
        <taxon>Sclerodermatineae</taxon>
        <taxon>Pisolithaceae</taxon>
        <taxon>Pisolithus</taxon>
    </lineage>
</organism>
<dbReference type="InterPro" id="IPR010829">
    <property type="entry name" value="Cerato-platanin"/>
</dbReference>
<dbReference type="STRING" id="765257.A0A0C9Z000"/>
<dbReference type="EMBL" id="KN833782">
    <property type="protein sequence ID" value="KIK19544.1"/>
    <property type="molecule type" value="Genomic_DNA"/>
</dbReference>
<evidence type="ECO:0000313" key="5">
    <source>
        <dbReference type="EMBL" id="KIK19544.1"/>
    </source>
</evidence>
<dbReference type="SUPFAM" id="SSF50685">
    <property type="entry name" value="Barwin-like endoglucanases"/>
    <property type="match status" value="1"/>
</dbReference>
<dbReference type="Pfam" id="PF07249">
    <property type="entry name" value="Cerato-platanin"/>
    <property type="match status" value="1"/>
</dbReference>
<dbReference type="InterPro" id="IPR036908">
    <property type="entry name" value="RlpA-like_sf"/>
</dbReference>
<dbReference type="Gene3D" id="2.40.40.10">
    <property type="entry name" value="RlpA-like domain"/>
    <property type="match status" value="1"/>
</dbReference>
<sequence>MMKFSFSLFSLLSLAVLASSQTTTQTLSYDTTYDDSSEPLANLACSDGVYGLETKGYTTLGDLPTYPNVGGVYTVTGWDSPACGTCYNVTYGTTSVLILAVDVSQEGFNVAEASMNTLTGNLATELGRINVQSTQVDASYCGISA</sequence>
<keyword evidence="4" id="KW-0732">Signal</keyword>
<dbReference type="OrthoDB" id="4898945at2759"/>
<feature type="signal peptide" evidence="4">
    <location>
        <begin position="1"/>
        <end position="20"/>
    </location>
</feature>
<comment type="subcellular location">
    <subcellularLocation>
        <location evidence="1">Secreted</location>
    </subcellularLocation>
</comment>
<protein>
    <recommendedName>
        <fullName evidence="7">Cerato-platanin</fullName>
    </recommendedName>
</protein>
<name>A0A0C9Z000_9AGAM</name>
<proteinExistence type="inferred from homology"/>
<evidence type="ECO:0000256" key="1">
    <source>
        <dbReference type="ARBA" id="ARBA00004613"/>
    </source>
</evidence>